<proteinExistence type="predicted"/>
<evidence type="ECO:0000313" key="2">
    <source>
        <dbReference type="WBParaSite" id="JU765_v2.g17375.t1"/>
    </source>
</evidence>
<evidence type="ECO:0000313" key="1">
    <source>
        <dbReference type="Proteomes" id="UP000887576"/>
    </source>
</evidence>
<organism evidence="1 2">
    <name type="scientific">Panagrolaimus sp. JU765</name>
    <dbReference type="NCBI Taxonomy" id="591449"/>
    <lineage>
        <taxon>Eukaryota</taxon>
        <taxon>Metazoa</taxon>
        <taxon>Ecdysozoa</taxon>
        <taxon>Nematoda</taxon>
        <taxon>Chromadorea</taxon>
        <taxon>Rhabditida</taxon>
        <taxon>Tylenchina</taxon>
        <taxon>Panagrolaimomorpha</taxon>
        <taxon>Panagrolaimoidea</taxon>
        <taxon>Panagrolaimidae</taxon>
        <taxon>Panagrolaimus</taxon>
    </lineage>
</organism>
<protein>
    <submittedName>
        <fullName evidence="2">Uncharacterized protein</fullName>
    </submittedName>
</protein>
<sequence>MNPYGNTQSHYPPQPRPPGANYQGMPQQRSMNMGQGPSMGGRMPLQVHGQYQPHQQQQQLHAQQLQQQQQQQQQQPGPPRMQMSSMQQQQAQQQMRVPLSHQMNQQPSAQMHQQMPPPGGPTMGSSSMSSQSGYLPPQQQQQQLPPSQQQQQMPPPQQQQPPQVQSTMPMPQAQLPPKKIPPKQNVDNVLDRALNNRREAEFEIMFAQRYNDSRMDQKKKVPEPICLYPLPGFVPQRNDGRNRGRQDYKKGGGRKNDDRGYRY</sequence>
<dbReference type="WBParaSite" id="JU765_v2.g17375.t1">
    <property type="protein sequence ID" value="JU765_v2.g17375.t1"/>
    <property type="gene ID" value="JU765_v2.g17375"/>
</dbReference>
<dbReference type="Proteomes" id="UP000887576">
    <property type="component" value="Unplaced"/>
</dbReference>
<name>A0AC34QKZ7_9BILA</name>
<accession>A0AC34QKZ7</accession>
<reference evidence="2" key="1">
    <citation type="submission" date="2022-11" db="UniProtKB">
        <authorList>
            <consortium name="WormBaseParasite"/>
        </authorList>
    </citation>
    <scope>IDENTIFICATION</scope>
</reference>